<dbReference type="Proteomes" id="UP000033434">
    <property type="component" value="Unassembled WGS sequence"/>
</dbReference>
<reference evidence="2 3" key="1">
    <citation type="journal article" date="2015" name="BMC Genomics">
        <title>Genome mining reveals unlocked bioactive potential of marine Gram-negative bacteria.</title>
        <authorList>
            <person name="Machado H."/>
            <person name="Sonnenschein E.C."/>
            <person name="Melchiorsen J."/>
            <person name="Gram L."/>
        </authorList>
    </citation>
    <scope>NUCLEOTIDE SEQUENCE [LARGE SCALE GENOMIC DNA]</scope>
    <source>
        <strain evidence="2 3">S4054</strain>
    </source>
</reference>
<accession>A0A0F6AE85</accession>
<feature type="transmembrane region" description="Helical" evidence="1">
    <location>
        <begin position="84"/>
        <end position="102"/>
    </location>
</feature>
<evidence type="ECO:0000313" key="2">
    <source>
        <dbReference type="EMBL" id="KKE84527.1"/>
    </source>
</evidence>
<dbReference type="EMBL" id="AUXW01000136">
    <property type="protein sequence ID" value="KKE84527.1"/>
    <property type="molecule type" value="Genomic_DNA"/>
</dbReference>
<comment type="caution">
    <text evidence="2">The sequence shown here is derived from an EMBL/GenBank/DDBJ whole genome shotgun (WGS) entry which is preliminary data.</text>
</comment>
<evidence type="ECO:0000256" key="1">
    <source>
        <dbReference type="SAM" id="Phobius"/>
    </source>
</evidence>
<keyword evidence="1" id="KW-0812">Transmembrane</keyword>
<name>A0A0F6AE85_9GAMM</name>
<protein>
    <submittedName>
        <fullName evidence="2">Uncharacterized protein</fullName>
    </submittedName>
</protein>
<sequence length="113" mass="12701">MFDIIAICILVILAAVIALNYYFCNVFYRARLKQEKANWISWGKPSFQAFYEAQLDDFSPIIFGNECVKLKNKALMKASSDIKFSWYAALILVVTGCGLVGFEANLTSGWAIV</sequence>
<keyword evidence="1" id="KW-0472">Membrane</keyword>
<dbReference type="AlphaFoldDB" id="A0A0F6AE85"/>
<organism evidence="2 3">
    <name type="scientific">Pseudoalteromonas luteoviolacea S4054</name>
    <dbReference type="NCBI Taxonomy" id="1129367"/>
    <lineage>
        <taxon>Bacteria</taxon>
        <taxon>Pseudomonadati</taxon>
        <taxon>Pseudomonadota</taxon>
        <taxon>Gammaproteobacteria</taxon>
        <taxon>Alteromonadales</taxon>
        <taxon>Pseudoalteromonadaceae</taxon>
        <taxon>Pseudoalteromonas</taxon>
    </lineage>
</organism>
<gene>
    <name evidence="2" type="ORF">N479_08875</name>
</gene>
<keyword evidence="1" id="KW-1133">Transmembrane helix</keyword>
<feature type="transmembrane region" description="Helical" evidence="1">
    <location>
        <begin position="6"/>
        <end position="28"/>
    </location>
</feature>
<dbReference type="RefSeq" id="WP_046355287.1">
    <property type="nucleotide sequence ID" value="NZ_AUXW01000136.1"/>
</dbReference>
<proteinExistence type="predicted"/>
<dbReference type="PATRIC" id="fig|1129367.4.peg.1550"/>
<evidence type="ECO:0000313" key="3">
    <source>
        <dbReference type="Proteomes" id="UP000033434"/>
    </source>
</evidence>